<dbReference type="InterPro" id="IPR002110">
    <property type="entry name" value="Ankyrin_rpt"/>
</dbReference>
<keyword evidence="6" id="KW-0675">Receptor</keyword>
<evidence type="ECO:0000313" key="7">
    <source>
        <dbReference type="Proteomes" id="UP000747542"/>
    </source>
</evidence>
<keyword evidence="7" id="KW-1185">Reference proteome</keyword>
<gene>
    <name evidence="6" type="primary">Trpa1-L4</name>
    <name evidence="6" type="ORF">Hamer_G005831</name>
</gene>
<keyword evidence="2 3" id="KW-0040">ANK repeat</keyword>
<evidence type="ECO:0000256" key="2">
    <source>
        <dbReference type="ARBA" id="ARBA00023043"/>
    </source>
</evidence>
<evidence type="ECO:0000313" key="6">
    <source>
        <dbReference type="EMBL" id="KAG7157408.1"/>
    </source>
</evidence>
<dbReference type="Gene3D" id="1.25.40.20">
    <property type="entry name" value="Ankyrin repeat-containing domain"/>
    <property type="match status" value="2"/>
</dbReference>
<reference evidence="6" key="1">
    <citation type="journal article" date="2021" name="Sci. Adv.">
        <title>The American lobster genome reveals insights on longevity, neural, and immune adaptations.</title>
        <authorList>
            <person name="Polinski J.M."/>
            <person name="Zimin A.V."/>
            <person name="Clark K.F."/>
            <person name="Kohn A.B."/>
            <person name="Sadowski N."/>
            <person name="Timp W."/>
            <person name="Ptitsyn A."/>
            <person name="Khanna P."/>
            <person name="Romanova D.Y."/>
            <person name="Williams P."/>
            <person name="Greenwood S.J."/>
            <person name="Moroz L.L."/>
            <person name="Walt D.R."/>
            <person name="Bodnar A.G."/>
        </authorList>
    </citation>
    <scope>NUCLEOTIDE SEQUENCE</scope>
    <source>
        <strain evidence="6">GMGI-L3</strain>
    </source>
</reference>
<comment type="caution">
    <text evidence="6">The sequence shown here is derived from an EMBL/GenBank/DDBJ whole genome shotgun (WGS) entry which is preliminary data.</text>
</comment>
<sequence length="890" mass="101314">MSRHLKDYSNINIFSDEDTELVPLRNTSHPQDSANGESSEDDGLPTDGGESNPWMMASAPYQNINCDKNIALYNAASTGNDKEVCKLLNEDVDANYQDKEGRTPLLVAICNKELSCINILINKSDISLEDKSGRGVLHYAVQTRSPGLLKDLLGFPGIKERINYENLKIGTPLLYAIHCFSFECVEVLLDEGASVTLACEVGGNLQFPLHEAAKSGMCGICQRIVNIDVNTLKLENGKGETPLHMAVHGKRKKGKYVNADGETPMHIAAKNGKEMFVKELLHGSVTKSDKQKNVPLHNAAGSGSLASCQLLVRKAKSMLYHFNADNYLPLDMPFEKDKKKDREEKKEDHVKAFLVKNTSLSVIEKKAKKPEKKRLLSSLKQRMKTYFDDALKKKKKIVVEAIISSDWWATAMSPRGDATPSGLRTFPDLAEKLLNEKYTSVNPKNQELMTFEFTEFENNYYIPKANAKNSEDYDEESPFKNTGELKLGAKQIDDFSTYYNHPVRIMIEKQEANLLLNPVTQAWLDYKWSYLINFYRFLIGSDFIHLMFLIAYMGTVWNTTDIDSCDIDWATKQILAPHVFYCLLWLSWILIFCEEVFLFITACAVCSHFDPLNLTSSNAVMPAASWSGAGGSSLAWMLLDLDYGDIFVDPDSHLQYPIQSNLIFFLFVTCIVFLIMSLIDKEQQTVTERNPHSVDIKRIALRVELIFKLDKCAFWCHRSYVKTILKKSDQAPFLLDAFFGSTPPTKTKEETPIQSILDKVEEIVKNNENMLKDVENTHDILRRHDKYLEHLKNIEKLDILKDCVKKLDILDNKLDILKGYDNKLDMLDNKLGILKDYDNKLDMLDNKLDILKGYDNKLDMLDNKLDILKDYDIKMSTIKDDIINEIKNQT</sequence>
<keyword evidence="5" id="KW-1133">Transmembrane helix</keyword>
<dbReference type="SMART" id="SM00248">
    <property type="entry name" value="ANK"/>
    <property type="match status" value="7"/>
</dbReference>
<dbReference type="AlphaFoldDB" id="A0A8J5JMW5"/>
<feature type="compositionally biased region" description="Polar residues" evidence="4">
    <location>
        <begin position="25"/>
        <end position="37"/>
    </location>
</feature>
<dbReference type="Pfam" id="PF12796">
    <property type="entry name" value="Ank_2"/>
    <property type="match status" value="2"/>
</dbReference>
<evidence type="ECO:0000256" key="4">
    <source>
        <dbReference type="SAM" id="MobiDB-lite"/>
    </source>
</evidence>
<feature type="transmembrane region" description="Helical" evidence="5">
    <location>
        <begin position="658"/>
        <end position="679"/>
    </location>
</feature>
<dbReference type="PROSITE" id="PS50297">
    <property type="entry name" value="ANK_REP_REGION"/>
    <property type="match status" value="1"/>
</dbReference>
<feature type="transmembrane region" description="Helical" evidence="5">
    <location>
        <begin position="585"/>
        <end position="607"/>
    </location>
</feature>
<dbReference type="Proteomes" id="UP000747542">
    <property type="component" value="Unassembled WGS sequence"/>
</dbReference>
<feature type="repeat" description="ANK" evidence="3">
    <location>
        <begin position="260"/>
        <end position="292"/>
    </location>
</feature>
<accession>A0A8J5JMW5</accession>
<dbReference type="PROSITE" id="PS50088">
    <property type="entry name" value="ANK_REPEAT"/>
    <property type="match status" value="1"/>
</dbReference>
<dbReference type="EMBL" id="JAHLQT010037514">
    <property type="protein sequence ID" value="KAG7157408.1"/>
    <property type="molecule type" value="Genomic_DNA"/>
</dbReference>
<dbReference type="SUPFAM" id="SSF48403">
    <property type="entry name" value="Ankyrin repeat"/>
    <property type="match status" value="1"/>
</dbReference>
<dbReference type="InterPro" id="IPR036770">
    <property type="entry name" value="Ankyrin_rpt-contain_sf"/>
</dbReference>
<keyword evidence="5" id="KW-0472">Membrane</keyword>
<dbReference type="PANTHER" id="PTHR24198">
    <property type="entry name" value="ANKYRIN REPEAT AND PROTEIN KINASE DOMAIN-CONTAINING PROTEIN"/>
    <property type="match status" value="1"/>
</dbReference>
<evidence type="ECO:0000256" key="1">
    <source>
        <dbReference type="ARBA" id="ARBA00022737"/>
    </source>
</evidence>
<name>A0A8J5JMW5_HOMAM</name>
<feature type="transmembrane region" description="Helical" evidence="5">
    <location>
        <begin position="534"/>
        <end position="554"/>
    </location>
</feature>
<protein>
    <submittedName>
        <fullName evidence="6">Transient receptor potential cation channel subfamily A member 1-like 4</fullName>
    </submittedName>
</protein>
<evidence type="ECO:0000256" key="5">
    <source>
        <dbReference type="SAM" id="Phobius"/>
    </source>
</evidence>
<evidence type="ECO:0000256" key="3">
    <source>
        <dbReference type="PROSITE-ProRule" id="PRU00023"/>
    </source>
</evidence>
<organism evidence="6 7">
    <name type="scientific">Homarus americanus</name>
    <name type="common">American lobster</name>
    <dbReference type="NCBI Taxonomy" id="6706"/>
    <lineage>
        <taxon>Eukaryota</taxon>
        <taxon>Metazoa</taxon>
        <taxon>Ecdysozoa</taxon>
        <taxon>Arthropoda</taxon>
        <taxon>Crustacea</taxon>
        <taxon>Multicrustacea</taxon>
        <taxon>Malacostraca</taxon>
        <taxon>Eumalacostraca</taxon>
        <taxon>Eucarida</taxon>
        <taxon>Decapoda</taxon>
        <taxon>Pleocyemata</taxon>
        <taxon>Astacidea</taxon>
        <taxon>Nephropoidea</taxon>
        <taxon>Nephropidae</taxon>
        <taxon>Homarus</taxon>
    </lineage>
</organism>
<dbReference type="PANTHER" id="PTHR24198:SF165">
    <property type="entry name" value="ANKYRIN REPEAT-CONTAINING PROTEIN-RELATED"/>
    <property type="match status" value="1"/>
</dbReference>
<feature type="non-terminal residue" evidence="6">
    <location>
        <position position="890"/>
    </location>
</feature>
<keyword evidence="1" id="KW-0677">Repeat</keyword>
<feature type="region of interest" description="Disordered" evidence="4">
    <location>
        <begin position="19"/>
        <end position="55"/>
    </location>
</feature>
<keyword evidence="5" id="KW-0812">Transmembrane</keyword>
<proteinExistence type="predicted"/>